<protein>
    <recommendedName>
        <fullName evidence="3">HTH-type transcriptional regulator MT1864/Rv1816-like C-terminal domain-containing protein</fullName>
    </recommendedName>
</protein>
<evidence type="ECO:0000256" key="2">
    <source>
        <dbReference type="ARBA" id="ARBA00023163"/>
    </source>
</evidence>
<feature type="domain" description="HTH-type transcriptional regulator MT1864/Rv1816-like C-terminal" evidence="3">
    <location>
        <begin position="84"/>
        <end position="172"/>
    </location>
</feature>
<sequence>MARKIGVTRRDVVAAGLAVADADGVAAVSLAAVAERLGVRSPSLYSHVDGLPGLRRALAHACTVEFGEVLRDAVLGRSDEDAVRSFSHAYRSWATTFPGRYDLTLTPIDPDDAERRDGARLALGAIQAVIRGFGLEDAEAVKAGRSLRAAMDGFTRLENLDVMGRGDHDAEFGFLVDLLVDGIRSAAGIPATS</sequence>
<dbReference type="InterPro" id="IPR009057">
    <property type="entry name" value="Homeodomain-like_sf"/>
</dbReference>
<dbReference type="InterPro" id="IPR036271">
    <property type="entry name" value="Tet_transcr_reg_TetR-rel_C_sf"/>
</dbReference>
<organism evidence="4">
    <name type="scientific">marine metagenome</name>
    <dbReference type="NCBI Taxonomy" id="408172"/>
    <lineage>
        <taxon>unclassified sequences</taxon>
        <taxon>metagenomes</taxon>
        <taxon>ecological metagenomes</taxon>
    </lineage>
</organism>
<dbReference type="InterPro" id="IPR025996">
    <property type="entry name" value="MT1864/Rv1816-like_C"/>
</dbReference>
<gene>
    <name evidence="4" type="ORF">METZ01_LOCUS65167</name>
</gene>
<dbReference type="Gene3D" id="1.10.357.10">
    <property type="entry name" value="Tetracycline Repressor, domain 2"/>
    <property type="match status" value="1"/>
</dbReference>
<dbReference type="Gene3D" id="1.10.10.60">
    <property type="entry name" value="Homeodomain-like"/>
    <property type="match status" value="1"/>
</dbReference>
<evidence type="ECO:0000256" key="1">
    <source>
        <dbReference type="ARBA" id="ARBA00023015"/>
    </source>
</evidence>
<dbReference type="SUPFAM" id="SSF48498">
    <property type="entry name" value="Tetracyclin repressor-like, C-terminal domain"/>
    <property type="match status" value="1"/>
</dbReference>
<evidence type="ECO:0000313" key="4">
    <source>
        <dbReference type="EMBL" id="SVA12313.1"/>
    </source>
</evidence>
<keyword evidence="1" id="KW-0805">Transcription regulation</keyword>
<accession>A0A381TEF2</accession>
<dbReference type="AlphaFoldDB" id="A0A381TEF2"/>
<dbReference type="EMBL" id="UINC01004168">
    <property type="protein sequence ID" value="SVA12313.1"/>
    <property type="molecule type" value="Genomic_DNA"/>
</dbReference>
<keyword evidence="2" id="KW-0804">Transcription</keyword>
<dbReference type="SUPFAM" id="SSF46689">
    <property type="entry name" value="Homeodomain-like"/>
    <property type="match status" value="1"/>
</dbReference>
<proteinExistence type="predicted"/>
<name>A0A381TEF2_9ZZZZ</name>
<evidence type="ECO:0000259" key="3">
    <source>
        <dbReference type="Pfam" id="PF13305"/>
    </source>
</evidence>
<dbReference type="Pfam" id="PF13305">
    <property type="entry name" value="TetR_C_33"/>
    <property type="match status" value="1"/>
</dbReference>
<reference evidence="4" key="1">
    <citation type="submission" date="2018-05" db="EMBL/GenBank/DDBJ databases">
        <authorList>
            <person name="Lanie J.A."/>
            <person name="Ng W.-L."/>
            <person name="Kazmierczak K.M."/>
            <person name="Andrzejewski T.M."/>
            <person name="Davidsen T.M."/>
            <person name="Wayne K.J."/>
            <person name="Tettelin H."/>
            <person name="Glass J.I."/>
            <person name="Rusch D."/>
            <person name="Podicherti R."/>
            <person name="Tsui H.-C.T."/>
            <person name="Winkler M.E."/>
        </authorList>
    </citation>
    <scope>NUCLEOTIDE SEQUENCE</scope>
</reference>